<proteinExistence type="predicted"/>
<protein>
    <submittedName>
        <fullName evidence="4">NAD(P)-binding protein</fullName>
    </submittedName>
</protein>
<feature type="region of interest" description="Disordered" evidence="1">
    <location>
        <begin position="333"/>
        <end position="376"/>
    </location>
</feature>
<dbReference type="Pfam" id="PF26640">
    <property type="entry name" value="DUF8212"/>
    <property type="match status" value="1"/>
</dbReference>
<evidence type="ECO:0000259" key="3">
    <source>
        <dbReference type="Pfam" id="PF26640"/>
    </source>
</evidence>
<reference evidence="4" key="1">
    <citation type="journal article" date="2020" name="Stud. Mycol.">
        <title>101 Dothideomycetes genomes: a test case for predicting lifestyles and emergence of pathogens.</title>
        <authorList>
            <person name="Haridas S."/>
            <person name="Albert R."/>
            <person name="Binder M."/>
            <person name="Bloem J."/>
            <person name="Labutti K."/>
            <person name="Salamov A."/>
            <person name="Andreopoulos B."/>
            <person name="Baker S."/>
            <person name="Barry K."/>
            <person name="Bills G."/>
            <person name="Bluhm B."/>
            <person name="Cannon C."/>
            <person name="Castanera R."/>
            <person name="Culley D."/>
            <person name="Daum C."/>
            <person name="Ezra D."/>
            <person name="Gonzalez J."/>
            <person name="Henrissat B."/>
            <person name="Kuo A."/>
            <person name="Liang C."/>
            <person name="Lipzen A."/>
            <person name="Lutzoni F."/>
            <person name="Magnuson J."/>
            <person name="Mondo S."/>
            <person name="Nolan M."/>
            <person name="Ohm R."/>
            <person name="Pangilinan J."/>
            <person name="Park H.-J."/>
            <person name="Ramirez L."/>
            <person name="Alfaro M."/>
            <person name="Sun H."/>
            <person name="Tritt A."/>
            <person name="Yoshinaga Y."/>
            <person name="Zwiers L.-H."/>
            <person name="Turgeon B."/>
            <person name="Goodwin S."/>
            <person name="Spatafora J."/>
            <person name="Crous P."/>
            <person name="Grigoriev I."/>
        </authorList>
    </citation>
    <scope>NUCLEOTIDE SEQUENCE</scope>
    <source>
        <strain evidence="4">CBS 262.69</strain>
    </source>
</reference>
<feature type="domain" description="Heterokaryon incompatibility" evidence="2">
    <location>
        <begin position="409"/>
        <end position="493"/>
    </location>
</feature>
<dbReference type="EMBL" id="ML996701">
    <property type="protein sequence ID" value="KAF2398077.1"/>
    <property type="molecule type" value="Genomic_DNA"/>
</dbReference>
<keyword evidence="5" id="KW-1185">Reference proteome</keyword>
<evidence type="ECO:0000313" key="5">
    <source>
        <dbReference type="Proteomes" id="UP000799640"/>
    </source>
</evidence>
<evidence type="ECO:0000313" key="4">
    <source>
        <dbReference type="EMBL" id="KAF2398077.1"/>
    </source>
</evidence>
<evidence type="ECO:0000256" key="1">
    <source>
        <dbReference type="SAM" id="MobiDB-lite"/>
    </source>
</evidence>
<dbReference type="AlphaFoldDB" id="A0A6G1HQF2"/>
<gene>
    <name evidence="4" type="ORF">EJ06DRAFT_523442</name>
</gene>
<dbReference type="InterPro" id="IPR058525">
    <property type="entry name" value="DUF8212"/>
</dbReference>
<name>A0A6G1HQF2_9PEZI</name>
<accession>A0A6G1HQF2</accession>
<dbReference type="OrthoDB" id="542013at2759"/>
<evidence type="ECO:0000259" key="2">
    <source>
        <dbReference type="Pfam" id="PF06985"/>
    </source>
</evidence>
<dbReference type="PANTHER" id="PTHR10622">
    <property type="entry name" value="HET DOMAIN-CONTAINING PROTEIN"/>
    <property type="match status" value="1"/>
</dbReference>
<dbReference type="InterPro" id="IPR036291">
    <property type="entry name" value="NAD(P)-bd_dom_sf"/>
</dbReference>
<sequence length="867" mass="96564">MGLFQVSLRDPTGSFAGKTIIVTGSNTGLGLEAAIKFTQLNASRLILAVRDPSKGEAAKATIQQRVPNHTTNIEVWPLDMASYASIKSFVHRVESDVDRLDIALLNAGFMSGKFQLSEYGWETVLQVNTVSTTLLALLLLPKLRASRTETSTPVLEVVSSGLHTRAKVNAEHRALEHVMASYNNAESVAEGPVGEGQYSRSKLFVLQAFEVIARSVLNKSTGKPDVLVVVSCPGACKSELGREMTGLLGVAKNLFYRFIRTAEEGSRTLVSATLLGEEAHGRFWTHDKIAEKTSILRGDDGEKLRQKVWREIFESLRKDNPDNSSNHVKARFIPDVDHQAAPNASAARRGNSSSASRKAQHESSPRLAQNGSLSIPHPSSPAAHYLKMRLIDCNTFKIEEFFGDAIPQYAILSHTWETDEVELKDMSDLKVARKKSGFNKIERCAWQATEDRLQYCWVDTCCIDKSSSAELTEAINSMFRWYRVAAKCYAYLWDVTSGPDERELQEWEFRQSKWFTRGWTLQELLAPQEVEFYTRDWRPLGSRSTFSSLISNITRIQHTALLAGDLSDFSAAQKMSWMSARRTTRVEDTAYCMLGLFGINMPLLYGEGVRAFIRLQEEIIKISDDHSLFAWRDTVPSPSRYRGLLARSPLEFQDAHDVVPLERESGEPYTITNRGLSIALPLHDRPARTHTHPGHDPAELEYVIMLACGQLGRPHDALGIYLRRLSASSDQFVRIDPHELYVGAPMLEVVPKALFVRHASSLPRGHTTERVGGFYLRGIAAEPFAPVFVTESPGWSPAQEDVGWVRCEAPPGGPLATSISFRSKEAGFRAVEPRVRLEYNPTPKAMLTISSNGITFVIRHLGTPSSA</sequence>
<feature type="compositionally biased region" description="Low complexity" evidence="1">
    <location>
        <begin position="340"/>
        <end position="357"/>
    </location>
</feature>
<dbReference type="InterPro" id="IPR002347">
    <property type="entry name" value="SDR_fam"/>
</dbReference>
<dbReference type="Pfam" id="PF06985">
    <property type="entry name" value="HET"/>
    <property type="match status" value="1"/>
</dbReference>
<dbReference type="SUPFAM" id="SSF51735">
    <property type="entry name" value="NAD(P)-binding Rossmann-fold domains"/>
    <property type="match status" value="1"/>
</dbReference>
<organism evidence="4 5">
    <name type="scientific">Trichodelitschia bisporula</name>
    <dbReference type="NCBI Taxonomy" id="703511"/>
    <lineage>
        <taxon>Eukaryota</taxon>
        <taxon>Fungi</taxon>
        <taxon>Dikarya</taxon>
        <taxon>Ascomycota</taxon>
        <taxon>Pezizomycotina</taxon>
        <taxon>Dothideomycetes</taxon>
        <taxon>Dothideomycetes incertae sedis</taxon>
        <taxon>Phaeotrichales</taxon>
        <taxon>Phaeotrichaceae</taxon>
        <taxon>Trichodelitschia</taxon>
    </lineage>
</organism>
<dbReference type="PANTHER" id="PTHR10622:SF10">
    <property type="entry name" value="HET DOMAIN-CONTAINING PROTEIN"/>
    <property type="match status" value="1"/>
</dbReference>
<dbReference type="Proteomes" id="UP000799640">
    <property type="component" value="Unassembled WGS sequence"/>
</dbReference>
<feature type="domain" description="DUF8212" evidence="3">
    <location>
        <begin position="610"/>
        <end position="642"/>
    </location>
</feature>
<dbReference type="InterPro" id="IPR010730">
    <property type="entry name" value="HET"/>
</dbReference>
<dbReference type="Gene3D" id="3.40.50.720">
    <property type="entry name" value="NAD(P)-binding Rossmann-like Domain"/>
    <property type="match status" value="1"/>
</dbReference>
<dbReference type="Pfam" id="PF00106">
    <property type="entry name" value="adh_short"/>
    <property type="match status" value="1"/>
</dbReference>